<reference evidence="4 5" key="1">
    <citation type="submission" date="2020-08" db="EMBL/GenBank/DDBJ databases">
        <title>Cohnella phylogeny.</title>
        <authorList>
            <person name="Dunlap C."/>
        </authorList>
    </citation>
    <scope>NUCLEOTIDE SEQUENCE [LARGE SCALE GENOMIC DNA]</scope>
    <source>
        <strain evidence="4 5">CBP 2801</strain>
    </source>
</reference>
<evidence type="ECO:0000256" key="2">
    <source>
        <dbReference type="ARBA" id="ARBA00023163"/>
    </source>
</evidence>
<gene>
    <name evidence="4" type="ORF">H7C18_01075</name>
</gene>
<dbReference type="InterPro" id="IPR018060">
    <property type="entry name" value="HTH_AraC"/>
</dbReference>
<dbReference type="RefSeq" id="WP_185127151.1">
    <property type="nucleotide sequence ID" value="NZ_JACJVO010000001.1"/>
</dbReference>
<dbReference type="PROSITE" id="PS01124">
    <property type="entry name" value="HTH_ARAC_FAMILY_2"/>
    <property type="match status" value="1"/>
</dbReference>
<evidence type="ECO:0000256" key="1">
    <source>
        <dbReference type="ARBA" id="ARBA00023015"/>
    </source>
</evidence>
<dbReference type="GO" id="GO:0003700">
    <property type="term" value="F:DNA-binding transcription factor activity"/>
    <property type="evidence" value="ECO:0007669"/>
    <property type="project" value="InterPro"/>
</dbReference>
<dbReference type="GO" id="GO:0043565">
    <property type="term" value="F:sequence-specific DNA binding"/>
    <property type="evidence" value="ECO:0007669"/>
    <property type="project" value="InterPro"/>
</dbReference>
<feature type="domain" description="HTH araC/xylS-type" evidence="3">
    <location>
        <begin position="209"/>
        <end position="307"/>
    </location>
</feature>
<proteinExistence type="predicted"/>
<sequence>MAVQLNRRNTDERLTEFADLIEHLTGRDGSHETAIPSLRLIRSTSPTLPVFTVYEPSLCIAARGTKVVTLAGETYRYGAGDCFVVSVDLPVTSQLIDASPEAPYLCFRLDFDLGLALDVMKTTERSVGDNGSPEAGNGNLSGRGLFVGKLEPDLLDAVTRLVRLLEKPQDIPYLAPLIVREIFYRILSGSEGEAFRRLAMTGSGSNRIADVIARIKRDFAQTLPIEELARIAHMGPSSLHRHFKEVTAMSPLQYQKRLRLQEARRLLLTEEVDAADAAFRVGYESPSQFSREYARMFGLPPIADIRRLRTSPDQEIG</sequence>
<dbReference type="PANTHER" id="PTHR43436:SF1">
    <property type="entry name" value="TRANSCRIPTIONAL REGULATORY PROTEIN"/>
    <property type="match status" value="1"/>
</dbReference>
<dbReference type="EMBL" id="JACJVO010000001">
    <property type="protein sequence ID" value="MBB6729488.1"/>
    <property type="molecule type" value="Genomic_DNA"/>
</dbReference>
<dbReference type="PANTHER" id="PTHR43436">
    <property type="entry name" value="ARAC-FAMILY TRANSCRIPTIONAL REGULATOR"/>
    <property type="match status" value="1"/>
</dbReference>
<dbReference type="SUPFAM" id="SSF46689">
    <property type="entry name" value="Homeodomain-like"/>
    <property type="match status" value="2"/>
</dbReference>
<keyword evidence="5" id="KW-1185">Reference proteome</keyword>
<organism evidence="4 5">
    <name type="scientific">Cohnella zeiphila</name>
    <dbReference type="NCBI Taxonomy" id="2761120"/>
    <lineage>
        <taxon>Bacteria</taxon>
        <taxon>Bacillati</taxon>
        <taxon>Bacillota</taxon>
        <taxon>Bacilli</taxon>
        <taxon>Bacillales</taxon>
        <taxon>Paenibacillaceae</taxon>
        <taxon>Cohnella</taxon>
    </lineage>
</organism>
<dbReference type="Proteomes" id="UP000564644">
    <property type="component" value="Unassembled WGS sequence"/>
</dbReference>
<dbReference type="Gene3D" id="1.10.10.60">
    <property type="entry name" value="Homeodomain-like"/>
    <property type="match status" value="2"/>
</dbReference>
<accession>A0A7X0VV30</accession>
<keyword evidence="1" id="KW-0805">Transcription regulation</keyword>
<evidence type="ECO:0000259" key="3">
    <source>
        <dbReference type="PROSITE" id="PS01124"/>
    </source>
</evidence>
<dbReference type="Pfam" id="PF06719">
    <property type="entry name" value="AraC_N"/>
    <property type="match status" value="1"/>
</dbReference>
<dbReference type="InterPro" id="IPR009057">
    <property type="entry name" value="Homeodomain-like_sf"/>
</dbReference>
<keyword evidence="2" id="KW-0804">Transcription</keyword>
<evidence type="ECO:0000313" key="5">
    <source>
        <dbReference type="Proteomes" id="UP000564644"/>
    </source>
</evidence>
<dbReference type="SMART" id="SM00342">
    <property type="entry name" value="HTH_ARAC"/>
    <property type="match status" value="1"/>
</dbReference>
<dbReference type="InterPro" id="IPR009594">
    <property type="entry name" value="Tscrpt_reg_HTH_AraC_N"/>
</dbReference>
<evidence type="ECO:0000313" key="4">
    <source>
        <dbReference type="EMBL" id="MBB6729488.1"/>
    </source>
</evidence>
<dbReference type="AlphaFoldDB" id="A0A7X0VV30"/>
<comment type="caution">
    <text evidence="4">The sequence shown here is derived from an EMBL/GenBank/DDBJ whole genome shotgun (WGS) entry which is preliminary data.</text>
</comment>
<protein>
    <submittedName>
        <fullName evidence="4">AraC family transcriptional regulator</fullName>
    </submittedName>
</protein>
<dbReference type="Pfam" id="PF12833">
    <property type="entry name" value="HTH_18"/>
    <property type="match status" value="1"/>
</dbReference>
<name>A0A7X0VV30_9BACL</name>